<dbReference type="RefSeq" id="WP_079537208.1">
    <property type="nucleotide sequence ID" value="NZ_LT670844.1"/>
</dbReference>
<organism evidence="4 5">
    <name type="scientific">Bradyrhizobium lablabi</name>
    <dbReference type="NCBI Taxonomy" id="722472"/>
    <lineage>
        <taxon>Bacteria</taxon>
        <taxon>Pseudomonadati</taxon>
        <taxon>Pseudomonadota</taxon>
        <taxon>Alphaproteobacteria</taxon>
        <taxon>Hyphomicrobiales</taxon>
        <taxon>Nitrobacteraceae</taxon>
        <taxon>Bradyrhizobium</taxon>
    </lineage>
</organism>
<dbReference type="Proteomes" id="UP000189935">
    <property type="component" value="Chromosome I"/>
</dbReference>
<protein>
    <submittedName>
        <fullName evidence="4">Short-chain dehydrogenase</fullName>
    </submittedName>
</protein>
<evidence type="ECO:0000256" key="1">
    <source>
        <dbReference type="ARBA" id="ARBA00006484"/>
    </source>
</evidence>
<accession>A0A1M6KPN4</accession>
<dbReference type="PRINTS" id="PR00080">
    <property type="entry name" value="SDRFAMILY"/>
</dbReference>
<proteinExistence type="inferred from homology"/>
<dbReference type="SUPFAM" id="SSF51735">
    <property type="entry name" value="NAD(P)-binding Rossmann-fold domains"/>
    <property type="match status" value="1"/>
</dbReference>
<dbReference type="Pfam" id="PF00106">
    <property type="entry name" value="adh_short"/>
    <property type="match status" value="1"/>
</dbReference>
<dbReference type="AlphaFoldDB" id="A0A1M6KPN4"/>
<dbReference type="OrthoDB" id="9793825at2"/>
<dbReference type="PANTHER" id="PTHR43976">
    <property type="entry name" value="SHORT CHAIN DEHYDROGENASE"/>
    <property type="match status" value="1"/>
</dbReference>
<dbReference type="Gene3D" id="3.40.50.720">
    <property type="entry name" value="NAD(P)-binding Rossmann-like Domain"/>
    <property type="match status" value="1"/>
</dbReference>
<dbReference type="InterPro" id="IPR051911">
    <property type="entry name" value="SDR_oxidoreductase"/>
</dbReference>
<dbReference type="InterPro" id="IPR036291">
    <property type="entry name" value="NAD(P)-bd_dom_sf"/>
</dbReference>
<dbReference type="GO" id="GO:0016491">
    <property type="term" value="F:oxidoreductase activity"/>
    <property type="evidence" value="ECO:0007669"/>
    <property type="project" value="UniProtKB-KW"/>
</dbReference>
<evidence type="ECO:0000313" key="4">
    <source>
        <dbReference type="EMBL" id="SHJ60963.1"/>
    </source>
</evidence>
<dbReference type="EMBL" id="LT670844">
    <property type="protein sequence ID" value="SHJ60963.1"/>
    <property type="molecule type" value="Genomic_DNA"/>
</dbReference>
<name>A0A1M6KPN4_9BRAD</name>
<dbReference type="PROSITE" id="PS00061">
    <property type="entry name" value="ADH_SHORT"/>
    <property type="match status" value="1"/>
</dbReference>
<dbReference type="PANTHER" id="PTHR43976:SF16">
    <property type="entry name" value="SHORT-CHAIN DEHYDROGENASE_REDUCTASE FAMILY PROTEIN"/>
    <property type="match status" value="1"/>
</dbReference>
<dbReference type="PRINTS" id="PR00081">
    <property type="entry name" value="GDHRDH"/>
</dbReference>
<dbReference type="InterPro" id="IPR002347">
    <property type="entry name" value="SDR_fam"/>
</dbReference>
<gene>
    <name evidence="4" type="ORF">SAMN05444159_1041</name>
</gene>
<evidence type="ECO:0000256" key="2">
    <source>
        <dbReference type="ARBA" id="ARBA00023002"/>
    </source>
</evidence>
<keyword evidence="2" id="KW-0560">Oxidoreductase</keyword>
<dbReference type="CDD" id="cd05374">
    <property type="entry name" value="17beta-HSD-like_SDR_c"/>
    <property type="match status" value="1"/>
</dbReference>
<dbReference type="InterPro" id="IPR020904">
    <property type="entry name" value="Sc_DH/Rdtase_CS"/>
</dbReference>
<reference evidence="4 5" key="1">
    <citation type="submission" date="2016-11" db="EMBL/GenBank/DDBJ databases">
        <authorList>
            <person name="Jaros S."/>
            <person name="Januszkiewicz K."/>
            <person name="Wedrychowicz H."/>
        </authorList>
    </citation>
    <scope>NUCLEOTIDE SEQUENCE [LARGE SCALE GENOMIC DNA]</scope>
    <source>
        <strain evidence="4 5">GAS499</strain>
    </source>
</reference>
<sequence>MLSALITGTSTGIGLETALLFARRGFRVYAGARNPAASEGLQRAVADGLSLTPIALDVDRDESVRQAVAQVGPVDVLVNNAGIASSAAVELMPMEEIRALFETNVFGAVRMMQAVLPSLRERRAGAIVNVTSIAGRITVPCHGYYAATKSAVATLSETLAMEVRPFGIRVANIQPGVILTPIWGKREPAVPEVSDYGQGLARTSRLFLAQMEGGTSPDVVAEAIYRAATEEGPLHVLVGDDADVLAVARARATPDEWVSIYAEPDEQRFVDRFTQLCSAEILNPPSLNAQRKAAAR</sequence>
<evidence type="ECO:0000256" key="3">
    <source>
        <dbReference type="RuleBase" id="RU000363"/>
    </source>
</evidence>
<evidence type="ECO:0000313" key="5">
    <source>
        <dbReference type="Proteomes" id="UP000189935"/>
    </source>
</evidence>
<comment type="similarity">
    <text evidence="1 3">Belongs to the short-chain dehydrogenases/reductases (SDR) family.</text>
</comment>